<dbReference type="AlphaFoldDB" id="A0A1J6IT54"/>
<dbReference type="InterPro" id="IPR007650">
    <property type="entry name" value="Zf-FLZ_dom"/>
</dbReference>
<keyword evidence="3" id="KW-0862">Zinc</keyword>
<dbReference type="Pfam" id="PF04570">
    <property type="entry name" value="zf-FLZ"/>
    <property type="match status" value="1"/>
</dbReference>
<evidence type="ECO:0000256" key="4">
    <source>
        <dbReference type="PROSITE-ProRule" id="PRU01131"/>
    </source>
</evidence>
<dbReference type="OrthoDB" id="1932717at2759"/>
<keyword evidence="2" id="KW-0479">Metal-binding</keyword>
<dbReference type="KEGG" id="nau:109225752"/>
<evidence type="ECO:0000259" key="6">
    <source>
        <dbReference type="PROSITE" id="PS51795"/>
    </source>
</evidence>
<evidence type="ECO:0000256" key="1">
    <source>
        <dbReference type="ARBA" id="ARBA00009374"/>
    </source>
</evidence>
<evidence type="ECO:0000313" key="9">
    <source>
        <dbReference type="Proteomes" id="UP000187609"/>
    </source>
</evidence>
<evidence type="ECO:0000256" key="2">
    <source>
        <dbReference type="ARBA" id="ARBA00022723"/>
    </source>
</evidence>
<dbReference type="KEGG" id="nau:109222328"/>
<protein>
    <recommendedName>
        <fullName evidence="6">FLZ-type domain-containing protein</fullName>
    </recommendedName>
</protein>
<accession>A0A1J6IT54</accession>
<proteinExistence type="inferred from homology"/>
<keyword evidence="3" id="KW-0863">Zinc-finger</keyword>
<dbReference type="EMBL" id="MJEQ01037187">
    <property type="protein sequence ID" value="OIT03720.1"/>
    <property type="molecule type" value="Genomic_DNA"/>
</dbReference>
<dbReference type="STRING" id="49451.A0A1J6IT54"/>
<dbReference type="EMBL" id="MJEQ01018065">
    <property type="protein sequence ID" value="OIT18758.1"/>
    <property type="molecule type" value="Genomic_DNA"/>
</dbReference>
<feature type="region of interest" description="Disordered" evidence="5">
    <location>
        <begin position="1"/>
        <end position="37"/>
    </location>
</feature>
<gene>
    <name evidence="7" type="ORF">A4A49_43551</name>
    <name evidence="8" type="ORF">A4A49_64208</name>
</gene>
<feature type="zinc finger region" description="FLZ-type" evidence="4">
    <location>
        <begin position="166"/>
        <end position="209"/>
    </location>
</feature>
<evidence type="ECO:0000313" key="8">
    <source>
        <dbReference type="EMBL" id="OIT18758.1"/>
    </source>
</evidence>
<comment type="similarity">
    <text evidence="1">Belongs to the FLZ family.</text>
</comment>
<evidence type="ECO:0000256" key="3">
    <source>
        <dbReference type="ARBA" id="ARBA00022771"/>
    </source>
</evidence>
<dbReference type="PANTHER" id="PTHR47208:SF5">
    <property type="entry name" value="FCS-LIKE ZINC FINGER 12-RELATED"/>
    <property type="match status" value="1"/>
</dbReference>
<dbReference type="GO" id="GO:0008270">
    <property type="term" value="F:zinc ion binding"/>
    <property type="evidence" value="ECO:0007669"/>
    <property type="project" value="UniProtKB-KW"/>
</dbReference>
<dbReference type="Gramene" id="OIT03720">
    <property type="protein sequence ID" value="OIT03720"/>
    <property type="gene ID" value="A4A49_43551"/>
</dbReference>
<dbReference type="Proteomes" id="UP000187609">
    <property type="component" value="Unassembled WGS sequence"/>
</dbReference>
<reference evidence="7 9" key="1">
    <citation type="submission" date="2016-11" db="EMBL/GenBank/DDBJ databases">
        <title>The genome of Nicotiana attenuata.</title>
        <authorList>
            <person name="Xu S."/>
            <person name="Brockmoeller T."/>
            <person name="Gaquerel E."/>
            <person name="Navarro A."/>
            <person name="Kuhl H."/>
            <person name="Gase K."/>
            <person name="Ling Z."/>
            <person name="Zhou W."/>
            <person name="Kreitzer C."/>
            <person name="Stanke M."/>
            <person name="Tang H."/>
            <person name="Lyons E."/>
            <person name="Pandey P."/>
            <person name="Pandey S.P."/>
            <person name="Timmermann B."/>
            <person name="Baldwin I.T."/>
        </authorList>
    </citation>
    <scope>NUCLEOTIDE SEQUENCE [LARGE SCALE GENOMIC DNA]</scope>
    <source>
        <strain evidence="9">cv. UT</strain>
        <strain evidence="7">UT</strain>
        <tissue evidence="7">Leaves</tissue>
    </source>
</reference>
<comment type="caution">
    <text evidence="7">The sequence shown here is derived from an EMBL/GenBank/DDBJ whole genome shotgun (WGS) entry which is preliminary data.</text>
</comment>
<dbReference type="PROSITE" id="PS51795">
    <property type="entry name" value="ZF_FLZ"/>
    <property type="match status" value="1"/>
</dbReference>
<evidence type="ECO:0000256" key="5">
    <source>
        <dbReference type="SAM" id="MobiDB-lite"/>
    </source>
</evidence>
<dbReference type="InterPro" id="IPR044604">
    <property type="entry name" value="FLZ12/13/14"/>
</dbReference>
<sequence>MIGKRPTPVIGNLTGSSVSGSRTGTMDGASSPRSPLDFKIQSPRGLKGYDFSGVGLAIVAALDGKIQSNRAVYNRSSNKSISIPVNSAKNSARFRAEYDETELDNFEEDYTVVTCRGPDNKSYTKVYCNGTEQENRRLQGTKLNRSSVFDISPVKFGDFPRYPDSDFLSSCHLCNKKLHGKDIYMYRGEKAFCSTECRYSQIVMDEHKEKCSSEISRSADIASSPYANDQIFSTGILAI</sequence>
<name>A0A1J6IT54_NICAT</name>
<feature type="domain" description="FLZ-type" evidence="6">
    <location>
        <begin position="166"/>
        <end position="209"/>
    </location>
</feature>
<dbReference type="Gramene" id="OIT18758">
    <property type="protein sequence ID" value="OIT18758"/>
    <property type="gene ID" value="A4A49_64208"/>
</dbReference>
<organism evidence="7 9">
    <name type="scientific">Nicotiana attenuata</name>
    <name type="common">Coyote tobacco</name>
    <dbReference type="NCBI Taxonomy" id="49451"/>
    <lineage>
        <taxon>Eukaryota</taxon>
        <taxon>Viridiplantae</taxon>
        <taxon>Streptophyta</taxon>
        <taxon>Embryophyta</taxon>
        <taxon>Tracheophyta</taxon>
        <taxon>Spermatophyta</taxon>
        <taxon>Magnoliopsida</taxon>
        <taxon>eudicotyledons</taxon>
        <taxon>Gunneridae</taxon>
        <taxon>Pentapetalae</taxon>
        <taxon>asterids</taxon>
        <taxon>lamiids</taxon>
        <taxon>Solanales</taxon>
        <taxon>Solanaceae</taxon>
        <taxon>Nicotianoideae</taxon>
        <taxon>Nicotianeae</taxon>
        <taxon>Nicotiana</taxon>
    </lineage>
</organism>
<feature type="compositionally biased region" description="Low complexity" evidence="5">
    <location>
        <begin position="14"/>
        <end position="25"/>
    </location>
</feature>
<keyword evidence="9" id="KW-1185">Reference proteome</keyword>
<evidence type="ECO:0000313" key="7">
    <source>
        <dbReference type="EMBL" id="OIT03720.1"/>
    </source>
</evidence>
<dbReference type="PANTHER" id="PTHR47208">
    <property type="entry name" value="OS02G0174800 PROTEIN"/>
    <property type="match status" value="1"/>
</dbReference>